<evidence type="ECO:0000313" key="6">
    <source>
        <dbReference type="RefSeq" id="XP_058987116.1"/>
    </source>
</evidence>
<proteinExistence type="predicted"/>
<keyword evidence="1" id="KW-0479">Metal-binding</keyword>
<organism evidence="3 7">
    <name type="scientific">Musca domestica</name>
    <name type="common">House fly</name>
    <dbReference type="NCBI Taxonomy" id="7370"/>
    <lineage>
        <taxon>Eukaryota</taxon>
        <taxon>Metazoa</taxon>
        <taxon>Ecdysozoa</taxon>
        <taxon>Arthropoda</taxon>
        <taxon>Hexapoda</taxon>
        <taxon>Insecta</taxon>
        <taxon>Pterygota</taxon>
        <taxon>Neoptera</taxon>
        <taxon>Endopterygota</taxon>
        <taxon>Diptera</taxon>
        <taxon>Brachycera</taxon>
        <taxon>Muscomorpha</taxon>
        <taxon>Muscoidea</taxon>
        <taxon>Muscidae</taxon>
        <taxon>Musca</taxon>
    </lineage>
</organism>
<feature type="domain" description="C2H2-type" evidence="2">
    <location>
        <begin position="512"/>
        <end position="534"/>
    </location>
</feature>
<evidence type="ECO:0000313" key="4">
    <source>
        <dbReference type="RefSeq" id="XP_058978127.1"/>
    </source>
</evidence>
<dbReference type="PROSITE" id="PS00028">
    <property type="entry name" value="ZINC_FINGER_C2H2_1"/>
    <property type="match status" value="1"/>
</dbReference>
<evidence type="ECO:0000313" key="3">
    <source>
        <dbReference type="Proteomes" id="UP001652621"/>
    </source>
</evidence>
<protein>
    <submittedName>
        <fullName evidence="4">Uncharacterized protein LOC131802251 isoform X1</fullName>
    </submittedName>
    <submittedName>
        <fullName evidence="5">Uncharacterized protein LOC131802946 isoform X1</fullName>
    </submittedName>
    <submittedName>
        <fullName evidence="6">Uncharacterized protein LOC131806640 isoform X1</fullName>
    </submittedName>
    <submittedName>
        <fullName evidence="7">Uncharacterized protein LOC131807228 isoform X1</fullName>
    </submittedName>
</protein>
<accession>A0ABM3VR91</accession>
<dbReference type="RefSeq" id="XP_058978127.1">
    <property type="nucleotide sequence ID" value="XM_059122144.1"/>
</dbReference>
<name>A0ABM3VR91_MUSDO</name>
<evidence type="ECO:0000313" key="5">
    <source>
        <dbReference type="RefSeq" id="XP_058979753.1"/>
    </source>
</evidence>
<keyword evidence="1" id="KW-0863">Zinc-finger</keyword>
<sequence length="1288" mass="149646">MLIPTVLWEDKLFVEAPEPLNLQSFIKAAKLELKIDASRKITALVFGATIKEDQFEKVIHQYMSTPTFHIELQFGDSVRSVASASTVSGTLSECESVGGFGDLTPKTNVISTLKTDIESIKSIPAVNKIWRIFIAEKRLQNKDRVNISKALIDECLKEDPNRLLKREDFEVLAESIVHIFYTELASAYFLPSEKGCIARGKLWSAYNNKRTSLRSDGIISRRPRKDLKRKANVSLPSEAESIEYLTENTSDLSTIILKWQETHAYRRNELKGNISTFEYISKYPVLQGNNGIKLTTLDVKLLYSATEPVENWLMIYSNVLNHARTLRDKAVCNLLTKIDTSTEERLRAQLTLLLIPYILPHSGKRHETHEKKGRATKFEIQERFIKEYESIVQLKEDSITDLQIRFVKFGHDITYAQFNIAGFIYKCTDLLEALNIGFMYIMALDVAYPPLCKHVWEFIQLSIFNIKLPNEKIILSYFTMTVLTCHLCKANCDILKDLIKHYRKKHRSCKFFECLVCSRKFTNIESFRSHLRKHLCVELRERSDEHQPVVSQELDIHHISNEYLQEYSEPVDNEDFESSTLLSLKIEQIRMEFLKVFIKIYSHKTISRNSAITNSKQIVLFYKKYLQKIHLQLQLSKWDDNEKKTELILSVCNLIQASQLNSEYKIISELKRSKLFFDIEYHNIQDEINECMDMDNSVVLKKINYTVGIFPLKIFFGVLFNSTPFLRDIILYYQNLLTHQNNGTIKNYVQSNHWKKIISKYPTSKEIFYLPLFIFSDDFEPNNALASHAGIQKICGVYVKFACMPDHMASKLQNIFTGMLLFSEDRKQFGNSRVFTPFIKYLNILESEGIILDSEIEGYKVVKIVSVLVLGDNLGLNTVLGFSESFQSNFFCRFCKMKRCDTQTSCEEKPSLLRNDINYADDVETSDARQTGIKETCVWNKLEHFNVLNNFAIDVMHDLLEGVCHYDLIFILNSFITKYKFFTLEQLNYRILVFNYGPNCKNKPPILNSDALLKFKFKMSASEMKTFSSNLSLIIGDLVPDCEEWHLYLLLREILNICCNSDVLQIKSNVILTNSITEHHRLYLKLSNSTLKPKYHNLTHYGRIMDEVGPLKHLSSIRFEAFHQPFKNCATSTNSRVNLIKTLFTKYQLNIANTILNFEEFYTNKVEGERVVECDIESIVKKFHLQNPISIINNLTINGIYYKNKMVVHIGYSEDQLPEFGLILHICKEPQPIFCLQRILNHGFDSHFYGFRVELDDFFFTHPVDLLYTNDTFYICSNFENNLFINCL</sequence>
<dbReference type="InterPro" id="IPR013087">
    <property type="entry name" value="Znf_C2H2_type"/>
</dbReference>
<keyword evidence="1" id="KW-0862">Zinc</keyword>
<dbReference type="PROSITE" id="PS50157">
    <property type="entry name" value="ZINC_FINGER_C2H2_2"/>
    <property type="match status" value="1"/>
</dbReference>
<dbReference type="PANTHER" id="PTHR31912">
    <property type="entry name" value="IP13529P"/>
    <property type="match status" value="1"/>
</dbReference>
<dbReference type="Proteomes" id="UP001652621">
    <property type="component" value="Unplaced"/>
</dbReference>
<evidence type="ECO:0000259" key="2">
    <source>
        <dbReference type="PROSITE" id="PS50157"/>
    </source>
</evidence>
<gene>
    <name evidence="7" type="primary">LOC131807228</name>
    <name evidence="4" type="synonym">LOC131802251</name>
    <name evidence="5" type="synonym">LOC131802946</name>
    <name evidence="6" type="synonym">LOC131806640</name>
</gene>
<dbReference type="SMART" id="SM00355">
    <property type="entry name" value="ZnF_C2H2"/>
    <property type="match status" value="2"/>
</dbReference>
<dbReference type="PANTHER" id="PTHR31912:SF34">
    <property type="entry name" value="NOTOCHORD-RELATED PROTEIN"/>
    <property type="match status" value="1"/>
</dbReference>
<dbReference type="RefSeq" id="XP_058979753.1">
    <property type="nucleotide sequence ID" value="XM_059123770.1"/>
</dbReference>
<reference evidence="4 5" key="1">
    <citation type="submission" date="2025-05" db="UniProtKB">
        <authorList>
            <consortium name="RefSeq"/>
        </authorList>
    </citation>
    <scope>IDENTIFICATION</scope>
    <source>
        <strain evidence="4 5">Aabys</strain>
        <tissue evidence="4 5">Whole body</tissue>
    </source>
</reference>
<dbReference type="RefSeq" id="XP_058988314.1">
    <property type="nucleotide sequence ID" value="XM_059132331.1"/>
</dbReference>
<keyword evidence="3" id="KW-1185">Reference proteome</keyword>
<evidence type="ECO:0000313" key="7">
    <source>
        <dbReference type="RefSeq" id="XP_058988314.1"/>
    </source>
</evidence>
<dbReference type="RefSeq" id="XP_058987116.1">
    <property type="nucleotide sequence ID" value="XM_059131133.1"/>
</dbReference>
<evidence type="ECO:0000256" key="1">
    <source>
        <dbReference type="PROSITE-ProRule" id="PRU00042"/>
    </source>
</evidence>
<dbReference type="GeneID" id="131807228"/>